<dbReference type="GeneID" id="36574664"/>
<dbReference type="Pfam" id="PF00583">
    <property type="entry name" value="Acetyltransf_1"/>
    <property type="match status" value="1"/>
</dbReference>
<dbReference type="Gene3D" id="3.40.630.30">
    <property type="match status" value="1"/>
</dbReference>
<dbReference type="Proteomes" id="UP000241818">
    <property type="component" value="Unassembled WGS sequence"/>
</dbReference>
<dbReference type="PROSITE" id="PS51186">
    <property type="entry name" value="GNAT"/>
    <property type="match status" value="1"/>
</dbReference>
<organism evidence="4 5">
    <name type="scientific">Amorphotheca resinae ATCC 22711</name>
    <dbReference type="NCBI Taxonomy" id="857342"/>
    <lineage>
        <taxon>Eukaryota</taxon>
        <taxon>Fungi</taxon>
        <taxon>Dikarya</taxon>
        <taxon>Ascomycota</taxon>
        <taxon>Pezizomycotina</taxon>
        <taxon>Leotiomycetes</taxon>
        <taxon>Helotiales</taxon>
        <taxon>Amorphothecaceae</taxon>
        <taxon>Amorphotheca</taxon>
    </lineage>
</organism>
<dbReference type="GO" id="GO:0016747">
    <property type="term" value="F:acyltransferase activity, transferring groups other than amino-acyl groups"/>
    <property type="evidence" value="ECO:0007669"/>
    <property type="project" value="InterPro"/>
</dbReference>
<dbReference type="SUPFAM" id="SSF55729">
    <property type="entry name" value="Acyl-CoA N-acyltransferases (Nat)"/>
    <property type="match status" value="1"/>
</dbReference>
<dbReference type="PANTHER" id="PTHR43420">
    <property type="entry name" value="ACETYLTRANSFERASE"/>
    <property type="match status" value="1"/>
</dbReference>
<dbReference type="OrthoDB" id="41532at2759"/>
<dbReference type="InterPro" id="IPR016181">
    <property type="entry name" value="Acyl_CoA_acyltransferase"/>
</dbReference>
<name>A0A2T3B3Q4_AMORE</name>
<protein>
    <recommendedName>
        <fullName evidence="3">N-acetyltransferase domain-containing protein</fullName>
    </recommendedName>
</protein>
<evidence type="ECO:0000313" key="4">
    <source>
        <dbReference type="EMBL" id="PSS20267.1"/>
    </source>
</evidence>
<dbReference type="InterPro" id="IPR000182">
    <property type="entry name" value="GNAT_dom"/>
</dbReference>
<evidence type="ECO:0000313" key="5">
    <source>
        <dbReference type="Proteomes" id="UP000241818"/>
    </source>
</evidence>
<keyword evidence="5" id="KW-1185">Reference proteome</keyword>
<keyword evidence="1" id="KW-0808">Transferase</keyword>
<accession>A0A2T3B3Q4</accession>
<dbReference type="RefSeq" id="XP_024721537.1">
    <property type="nucleotide sequence ID" value="XM_024866583.1"/>
</dbReference>
<evidence type="ECO:0000256" key="2">
    <source>
        <dbReference type="ARBA" id="ARBA00023315"/>
    </source>
</evidence>
<dbReference type="PANTHER" id="PTHR43420:SF47">
    <property type="entry name" value="N-ACETYLTRANSFERASE DOMAIN-CONTAINING PROTEIN"/>
    <property type="match status" value="1"/>
</dbReference>
<reference evidence="4 5" key="1">
    <citation type="journal article" date="2018" name="New Phytol.">
        <title>Comparative genomics and transcriptomics depict ericoid mycorrhizal fungi as versatile saprotrophs and plant mutualists.</title>
        <authorList>
            <person name="Martino E."/>
            <person name="Morin E."/>
            <person name="Grelet G.A."/>
            <person name="Kuo A."/>
            <person name="Kohler A."/>
            <person name="Daghino S."/>
            <person name="Barry K.W."/>
            <person name="Cichocki N."/>
            <person name="Clum A."/>
            <person name="Dockter R.B."/>
            <person name="Hainaut M."/>
            <person name="Kuo R.C."/>
            <person name="LaButti K."/>
            <person name="Lindahl B.D."/>
            <person name="Lindquist E.A."/>
            <person name="Lipzen A."/>
            <person name="Khouja H.R."/>
            <person name="Magnuson J."/>
            <person name="Murat C."/>
            <person name="Ohm R.A."/>
            <person name="Singer S.W."/>
            <person name="Spatafora J.W."/>
            <person name="Wang M."/>
            <person name="Veneault-Fourrey C."/>
            <person name="Henrissat B."/>
            <person name="Grigoriev I.V."/>
            <person name="Martin F.M."/>
            <person name="Perotto S."/>
        </authorList>
    </citation>
    <scope>NUCLEOTIDE SEQUENCE [LARGE SCALE GENOMIC DNA]</scope>
    <source>
        <strain evidence="4 5">ATCC 22711</strain>
    </source>
</reference>
<dbReference type="InterPro" id="IPR050680">
    <property type="entry name" value="YpeA/RimI_acetyltransf"/>
</dbReference>
<dbReference type="AlphaFoldDB" id="A0A2T3B3Q4"/>
<keyword evidence="2" id="KW-0012">Acyltransferase</keyword>
<gene>
    <name evidence="4" type="ORF">M430DRAFT_34602</name>
</gene>
<proteinExistence type="predicted"/>
<evidence type="ECO:0000256" key="1">
    <source>
        <dbReference type="ARBA" id="ARBA00022679"/>
    </source>
</evidence>
<sequence>MTFEIFQIPHDDESARSWLERVKAFRLLSLQTAPESFLSTYASEVTFTDDIWYGRLTNPSVATFVALQSGRVVGSLALIGPLAHPPEDLSPLGNPWVSIDRDALLKEPENSHWRINGMFTLPEVRGQGIAKALIEKAKVFGCEQAALSGKGFVGSIAVDADNLPAKALYKKCGFVTIKEEPLSHGSSRTVLLMKYTPEIVVST</sequence>
<dbReference type="CDD" id="cd04301">
    <property type="entry name" value="NAT_SF"/>
    <property type="match status" value="1"/>
</dbReference>
<dbReference type="EMBL" id="KZ679010">
    <property type="protein sequence ID" value="PSS20267.1"/>
    <property type="molecule type" value="Genomic_DNA"/>
</dbReference>
<dbReference type="InParanoid" id="A0A2T3B3Q4"/>
<feature type="domain" description="N-acetyltransferase" evidence="3">
    <location>
        <begin position="23"/>
        <end position="198"/>
    </location>
</feature>
<evidence type="ECO:0000259" key="3">
    <source>
        <dbReference type="PROSITE" id="PS51186"/>
    </source>
</evidence>